<keyword evidence="3" id="KW-1185">Reference proteome</keyword>
<dbReference type="InterPro" id="IPR050902">
    <property type="entry name" value="ABC_Transporter_SBP"/>
</dbReference>
<evidence type="ECO:0000313" key="3">
    <source>
        <dbReference type="Proteomes" id="UP001321526"/>
    </source>
</evidence>
<dbReference type="InterPro" id="IPR002491">
    <property type="entry name" value="ABC_transptr_periplasmic_BD"/>
</dbReference>
<sequence>MLCSPMPMSQARRASMRAFSLIIRRIASDLRWLGGQCQAQRLSRSRSPCLARSLPRLALSLVLLSLVALNPMALPAQAEIRVVDDHGEALTLAAPAQRIVALAPHLVEDAFAAGAGAQLVGVIAGSDYPAAARELPRVGSYRGIALEAVVSAQPDLVLAWGSGTPDGLVRQLLALGIPVYRSEPRRLADVAGNLRDIGLLSGHPAAGERAAARFERALLESRQQLTPAPRVFYQLGQAPLTTLADDQIVTRVIRHCGGEPLFAQAPVLVPEIGWESLLLARPQVILAAAKDDAWQAFWAGHTALPAVAAGTLYSLDPDAISRPGPRLAQAARQMCADLADAAARLASSSPSEGQDQ</sequence>
<accession>A0ABY8FRU0</accession>
<dbReference type="SUPFAM" id="SSF53807">
    <property type="entry name" value="Helical backbone' metal receptor"/>
    <property type="match status" value="1"/>
</dbReference>
<dbReference type="Gene3D" id="3.40.50.1980">
    <property type="entry name" value="Nitrogenase molybdenum iron protein domain"/>
    <property type="match status" value="2"/>
</dbReference>
<reference evidence="2 3" key="1">
    <citation type="submission" date="2019-01" db="EMBL/GenBank/DDBJ databases">
        <title>Genome sequence of Salinicola endophyticus REST5.</title>
        <authorList>
            <person name="Nascimento F.X."/>
        </authorList>
    </citation>
    <scope>NUCLEOTIDE SEQUENCE [LARGE SCALE GENOMIC DNA]</scope>
    <source>
        <strain evidence="2 3">REST5</strain>
    </source>
</reference>
<dbReference type="Proteomes" id="UP001321526">
    <property type="component" value="Chromosome"/>
</dbReference>
<dbReference type="PROSITE" id="PS50983">
    <property type="entry name" value="FE_B12_PBP"/>
    <property type="match status" value="1"/>
</dbReference>
<organism evidence="2 3">
    <name type="scientific">Salinicola endophyticus</name>
    <dbReference type="NCBI Taxonomy" id="1949083"/>
    <lineage>
        <taxon>Bacteria</taxon>
        <taxon>Pseudomonadati</taxon>
        <taxon>Pseudomonadota</taxon>
        <taxon>Gammaproteobacteria</taxon>
        <taxon>Oceanospirillales</taxon>
        <taxon>Halomonadaceae</taxon>
        <taxon>Salinicola</taxon>
    </lineage>
</organism>
<proteinExistence type="predicted"/>
<gene>
    <name evidence="2" type="ORF">EVC62_14410</name>
</gene>
<feature type="domain" description="Fe/B12 periplasmic-binding" evidence="1">
    <location>
        <begin position="98"/>
        <end position="346"/>
    </location>
</feature>
<dbReference type="CDD" id="cd01144">
    <property type="entry name" value="BtuF"/>
    <property type="match status" value="1"/>
</dbReference>
<dbReference type="PANTHER" id="PTHR30535">
    <property type="entry name" value="VITAMIN B12-BINDING PROTEIN"/>
    <property type="match status" value="1"/>
</dbReference>
<evidence type="ECO:0000259" key="1">
    <source>
        <dbReference type="PROSITE" id="PS50983"/>
    </source>
</evidence>
<dbReference type="PANTHER" id="PTHR30535:SF34">
    <property type="entry name" value="MOLYBDATE-BINDING PROTEIN MOLA"/>
    <property type="match status" value="1"/>
</dbReference>
<dbReference type="Pfam" id="PF01497">
    <property type="entry name" value="Peripla_BP_2"/>
    <property type="match status" value="1"/>
</dbReference>
<protein>
    <submittedName>
        <fullName evidence="2">Cobalamin-binding protein</fullName>
    </submittedName>
</protein>
<evidence type="ECO:0000313" key="2">
    <source>
        <dbReference type="EMBL" id="WFF42594.1"/>
    </source>
</evidence>
<dbReference type="EMBL" id="CP035631">
    <property type="protein sequence ID" value="WFF42594.1"/>
    <property type="molecule type" value="Genomic_DNA"/>
</dbReference>
<name>A0ABY8FRU0_9GAMM</name>